<protein>
    <submittedName>
        <fullName evidence="1">Uncharacterized protein</fullName>
    </submittedName>
</protein>
<organism evidence="1 2">
    <name type="scientific">Pleurodeles waltl</name>
    <name type="common">Iberian ribbed newt</name>
    <dbReference type="NCBI Taxonomy" id="8319"/>
    <lineage>
        <taxon>Eukaryota</taxon>
        <taxon>Metazoa</taxon>
        <taxon>Chordata</taxon>
        <taxon>Craniata</taxon>
        <taxon>Vertebrata</taxon>
        <taxon>Euteleostomi</taxon>
        <taxon>Amphibia</taxon>
        <taxon>Batrachia</taxon>
        <taxon>Caudata</taxon>
        <taxon>Salamandroidea</taxon>
        <taxon>Salamandridae</taxon>
        <taxon>Pleurodelinae</taxon>
        <taxon>Pleurodeles</taxon>
    </lineage>
</organism>
<evidence type="ECO:0000313" key="1">
    <source>
        <dbReference type="EMBL" id="KAJ1132539.1"/>
    </source>
</evidence>
<sequence>MIPLYGAGTGTAANSCHAPAEINGGKLEVAGKCLIKRNLFPRYQVGQLSDPGSLNDGASGNLGFRGRKCVIFARIRTLGLPLCPRAAPALAA</sequence>
<accession>A0AAV7PX88</accession>
<proteinExistence type="predicted"/>
<gene>
    <name evidence="1" type="ORF">NDU88_010848</name>
</gene>
<name>A0AAV7PX88_PLEWA</name>
<dbReference type="Proteomes" id="UP001066276">
    <property type="component" value="Chromosome 7"/>
</dbReference>
<dbReference type="AlphaFoldDB" id="A0AAV7PX88"/>
<reference evidence="1" key="1">
    <citation type="journal article" date="2022" name="bioRxiv">
        <title>Sequencing and chromosome-scale assembly of the giantPleurodeles waltlgenome.</title>
        <authorList>
            <person name="Brown T."/>
            <person name="Elewa A."/>
            <person name="Iarovenko S."/>
            <person name="Subramanian E."/>
            <person name="Araus A.J."/>
            <person name="Petzold A."/>
            <person name="Susuki M."/>
            <person name="Suzuki K.-i.T."/>
            <person name="Hayashi T."/>
            <person name="Toyoda A."/>
            <person name="Oliveira C."/>
            <person name="Osipova E."/>
            <person name="Leigh N.D."/>
            <person name="Simon A."/>
            <person name="Yun M.H."/>
        </authorList>
    </citation>
    <scope>NUCLEOTIDE SEQUENCE</scope>
    <source>
        <strain evidence="1">20211129_DDA</strain>
        <tissue evidence="1">Liver</tissue>
    </source>
</reference>
<evidence type="ECO:0000313" key="2">
    <source>
        <dbReference type="Proteomes" id="UP001066276"/>
    </source>
</evidence>
<comment type="caution">
    <text evidence="1">The sequence shown here is derived from an EMBL/GenBank/DDBJ whole genome shotgun (WGS) entry which is preliminary data.</text>
</comment>
<keyword evidence="2" id="KW-1185">Reference proteome</keyword>
<dbReference type="EMBL" id="JANPWB010000011">
    <property type="protein sequence ID" value="KAJ1132539.1"/>
    <property type="molecule type" value="Genomic_DNA"/>
</dbReference>